<keyword evidence="1" id="KW-0496">Mitochondrion</keyword>
<proteinExistence type="predicted"/>
<geneLocation type="mitochondrion" evidence="1"/>
<dbReference type="AlphaFoldDB" id="A0A1Y0B4E4"/>
<reference evidence="1" key="1">
    <citation type="submission" date="2017-03" db="EMBL/GenBank/DDBJ databases">
        <title>The mitochondrial genome of the carnivorous plant Utricularia reniformis (Lentibulariaceae): structure, comparative analysis and evolutionary landmarks.</title>
        <authorList>
            <person name="Silva S.R."/>
            <person name="Alvarenga D.O."/>
            <person name="Michael T.P."/>
            <person name="Miranda V.F.O."/>
            <person name="Varani A.M."/>
        </authorList>
    </citation>
    <scope>NUCLEOTIDE SEQUENCE</scope>
</reference>
<dbReference type="EMBL" id="KY774314">
    <property type="protein sequence ID" value="ART32257.1"/>
    <property type="molecule type" value="Genomic_DNA"/>
</dbReference>
<sequence length="64" mass="7192">MLKLPTLYIIHRYTSDREGPNGKRTTLALAKSKGKGSRQSIGRLRNSLVFGIDNTFLKSRAVRC</sequence>
<organism evidence="1">
    <name type="scientific">Utricularia reniformis</name>
    <dbReference type="NCBI Taxonomy" id="192314"/>
    <lineage>
        <taxon>Eukaryota</taxon>
        <taxon>Viridiplantae</taxon>
        <taxon>Streptophyta</taxon>
        <taxon>Embryophyta</taxon>
        <taxon>Tracheophyta</taxon>
        <taxon>Spermatophyta</taxon>
        <taxon>Magnoliopsida</taxon>
        <taxon>eudicotyledons</taxon>
        <taxon>Gunneridae</taxon>
        <taxon>Pentapetalae</taxon>
        <taxon>asterids</taxon>
        <taxon>lamiids</taxon>
        <taxon>Lamiales</taxon>
        <taxon>Lentibulariaceae</taxon>
        <taxon>Utricularia</taxon>
    </lineage>
</organism>
<evidence type="ECO:0000313" key="1">
    <source>
        <dbReference type="EMBL" id="ART32257.1"/>
    </source>
</evidence>
<name>A0A1Y0B4E4_9LAMI</name>
<accession>A0A1Y0B4E4</accession>
<gene>
    <name evidence="1" type="ORF">AEK19_MT2104</name>
</gene>
<protein>
    <submittedName>
        <fullName evidence="1">Uncharacterized protein</fullName>
    </submittedName>
</protein>